<dbReference type="Proteomes" id="UP000323075">
    <property type="component" value="Unassembled WGS sequence"/>
</dbReference>
<protein>
    <submittedName>
        <fullName evidence="2">Uncharacterized protein</fullName>
    </submittedName>
</protein>
<dbReference type="RefSeq" id="WP_010902120.1">
    <property type="nucleotide sequence ID" value="NZ_VRYN01000002.1"/>
</dbReference>
<dbReference type="Pfam" id="PF23933">
    <property type="entry name" value="DUF7269"/>
    <property type="match status" value="1"/>
</dbReference>
<sequence>MLRRFLLLAGLLFAAAGFAVTVEPGVAAVLGLPPTPTTAVAGLAAVFALTRGIDRHHTAFRTADEARNETLEPRIEAPRPGADIDARRHERADRRDAGAGGPQFSARLRTVTVRALADAHGIAPAEAERRLDEGTWTDDRTAAAFFAEDVDSPAPAVITTVVSADPARERQARHVVAELQRLTGIEGGAH</sequence>
<dbReference type="AlphaFoldDB" id="A0A4D6GQW5"/>
<dbReference type="InterPro" id="IPR055693">
    <property type="entry name" value="DUF7269"/>
</dbReference>
<reference evidence="3 5" key="2">
    <citation type="submission" date="2019-07" db="EMBL/GenBank/DDBJ databases">
        <title>Genomic Encyclopedia of Archaeal and Bacterial Type Strains, Phase II (KMG-II): from individual species to whole genera.</title>
        <authorList>
            <person name="Goeker M."/>
        </authorList>
    </citation>
    <scope>NUCLEOTIDE SEQUENCE [LARGE SCALE GENOMIC DNA]</scope>
    <source>
        <strain evidence="3 5">DSM 3754</strain>
    </source>
</reference>
<feature type="region of interest" description="Disordered" evidence="1">
    <location>
        <begin position="66"/>
        <end position="102"/>
    </location>
</feature>
<evidence type="ECO:0000313" key="3">
    <source>
        <dbReference type="EMBL" id="TYO76853.1"/>
    </source>
</evidence>
<proteinExistence type="predicted"/>
<reference evidence="2" key="3">
    <citation type="journal article" name="MicrobiologyOpen">
        <title>Whole-genome comparison between the type strain of Halobacterium salinarum (DSM 3754(T)) and the laboratory strains R1 and NRC-1.</title>
        <authorList>
            <person name="Pfeiffer F."/>
            <person name="Losensky G."/>
            <person name="Marchfelder A."/>
            <person name="Habermann B."/>
            <person name="Dyall-Smith M."/>
        </authorList>
    </citation>
    <scope>NUCLEOTIDE SEQUENCE</scope>
    <source>
        <strain evidence="2">91-R6</strain>
    </source>
</reference>
<dbReference type="Proteomes" id="UP000296216">
    <property type="component" value="Chromosome"/>
</dbReference>
<dbReference type="EMBL" id="CP038631">
    <property type="protein sequence ID" value="QCC44099.1"/>
    <property type="molecule type" value="Genomic_DNA"/>
</dbReference>
<evidence type="ECO:0000256" key="1">
    <source>
        <dbReference type="SAM" id="MobiDB-lite"/>
    </source>
</evidence>
<feature type="compositionally biased region" description="Basic and acidic residues" evidence="1">
    <location>
        <begin position="66"/>
        <end position="97"/>
    </location>
</feature>
<reference evidence="2 4" key="1">
    <citation type="journal article" date="2019" name="Microbiol. Resour. Announc.">
        <title>The Genome Sequence of the Halobacterium salinarum Type Strain Is Closely Related to That of Laboratory Strains NRC-1 and R1.</title>
        <authorList>
            <person name="Pfeiffer F."/>
            <person name="Marchfelder A."/>
            <person name="Habermann B."/>
            <person name="Dyall-Smith M.L."/>
        </authorList>
    </citation>
    <scope>NUCLEOTIDE SEQUENCE [LARGE SCALE GENOMIC DNA]</scope>
    <source>
        <strain evidence="2">91-R6</strain>
        <strain evidence="4">ATCC 33171 / DSM 3754 / JCM 8978 / NBRC 102687 / NCIMB 764 / 91-R6</strain>
    </source>
</reference>
<name>A0A4D6GQW5_HALS9</name>
<evidence type="ECO:0000313" key="2">
    <source>
        <dbReference type="EMBL" id="QCC44099.1"/>
    </source>
</evidence>
<evidence type="ECO:0000313" key="5">
    <source>
        <dbReference type="Proteomes" id="UP000323075"/>
    </source>
</evidence>
<organism evidence="2 4">
    <name type="scientific">Halobacterium salinarum (strain ATCC 33171 / DSM 3754 / JCM 8978 / NBRC 102687 / NCIMB 764 / 91-R6)</name>
    <dbReference type="NCBI Taxonomy" id="2597657"/>
    <lineage>
        <taxon>Archaea</taxon>
        <taxon>Methanobacteriati</taxon>
        <taxon>Methanobacteriota</taxon>
        <taxon>Stenosarchaea group</taxon>
        <taxon>Halobacteria</taxon>
        <taxon>Halobacteriales</taxon>
        <taxon>Halobacteriaceae</taxon>
        <taxon>Halobacterium</taxon>
    </lineage>
</organism>
<evidence type="ECO:0000313" key="4">
    <source>
        <dbReference type="Proteomes" id="UP000296216"/>
    </source>
</evidence>
<dbReference type="EMBL" id="VRYN01000002">
    <property type="protein sequence ID" value="TYO76853.1"/>
    <property type="molecule type" value="Genomic_DNA"/>
</dbReference>
<gene>
    <name evidence="3" type="ORF">APQ99_01495</name>
    <name evidence="2" type="ORF">HBSAL_01845</name>
</gene>
<dbReference type="GeneID" id="68693189"/>
<accession>A0A4D6GQW5</accession>